<feature type="transmembrane region" description="Helical" evidence="9">
    <location>
        <begin position="411"/>
        <end position="436"/>
    </location>
</feature>
<keyword evidence="4" id="KW-0677">Repeat</keyword>
<evidence type="ECO:0000259" key="10">
    <source>
        <dbReference type="PROSITE" id="PS50004"/>
    </source>
</evidence>
<dbReference type="Gene3D" id="2.60.40.150">
    <property type="entry name" value="C2 domain"/>
    <property type="match status" value="2"/>
</dbReference>
<dbReference type="InterPro" id="IPR000008">
    <property type="entry name" value="C2_dom"/>
</dbReference>
<dbReference type="SMART" id="SM00239">
    <property type="entry name" value="C2"/>
    <property type="match status" value="2"/>
</dbReference>
<evidence type="ECO:0000256" key="1">
    <source>
        <dbReference type="ARBA" id="ARBA00004141"/>
    </source>
</evidence>
<evidence type="ECO:0000256" key="8">
    <source>
        <dbReference type="SAM" id="MobiDB-lite"/>
    </source>
</evidence>
<dbReference type="Proteomes" id="UP000694941">
    <property type="component" value="Unplaced"/>
</dbReference>
<evidence type="ECO:0000256" key="4">
    <source>
        <dbReference type="ARBA" id="ARBA00022737"/>
    </source>
</evidence>
<keyword evidence="7 9" id="KW-0472">Membrane</keyword>
<feature type="domain" description="C2" evidence="10">
    <location>
        <begin position="104"/>
        <end position="219"/>
    </location>
</feature>
<dbReference type="PANTHER" id="PTHR45911">
    <property type="entry name" value="C2 DOMAIN-CONTAINING PROTEIN"/>
    <property type="match status" value="1"/>
</dbReference>
<evidence type="ECO:0000313" key="12">
    <source>
        <dbReference type="RefSeq" id="XP_022252034.1"/>
    </source>
</evidence>
<evidence type="ECO:0000256" key="9">
    <source>
        <dbReference type="SAM" id="Phobius"/>
    </source>
</evidence>
<organism evidence="11 12">
    <name type="scientific">Limulus polyphemus</name>
    <name type="common">Atlantic horseshoe crab</name>
    <dbReference type="NCBI Taxonomy" id="6850"/>
    <lineage>
        <taxon>Eukaryota</taxon>
        <taxon>Metazoa</taxon>
        <taxon>Ecdysozoa</taxon>
        <taxon>Arthropoda</taxon>
        <taxon>Chelicerata</taxon>
        <taxon>Merostomata</taxon>
        <taxon>Xiphosura</taxon>
        <taxon>Limulidae</taxon>
        <taxon>Limulus</taxon>
    </lineage>
</organism>
<evidence type="ECO:0000256" key="5">
    <source>
        <dbReference type="ARBA" id="ARBA00022837"/>
    </source>
</evidence>
<evidence type="ECO:0000256" key="3">
    <source>
        <dbReference type="ARBA" id="ARBA00022723"/>
    </source>
</evidence>
<accession>A0ABM1T828</accession>
<dbReference type="SUPFAM" id="SSF49562">
    <property type="entry name" value="C2 domain (Calcium/lipid-binding domain, CaLB)"/>
    <property type="match status" value="2"/>
</dbReference>
<dbReference type="Pfam" id="PF08372">
    <property type="entry name" value="PRT_C"/>
    <property type="match status" value="1"/>
</dbReference>
<evidence type="ECO:0000256" key="2">
    <source>
        <dbReference type="ARBA" id="ARBA00022692"/>
    </source>
</evidence>
<sequence length="497" mass="57463">VAIKTLNPKWIEQFDLHMYSDQSKMLEITVWDKDYHNKDDIMGRCTIDLNTLEKETTHRIWKNLEDGAGSIFFLLTISGTQGTETISDLSACIVDPNEREKCVARYGFLYSLRNLKDIGHLTVKVFKAQGLAAADIGGKSDPFCVVELVNSRLQTHTEYKTLAPEWNKIFTFLVKDIHSVLEVTVYDEDRDKRCEFLGKVSIPLLKIKNGEKRWYALKDKKLRGRAKGQILLELDIVYNPVRASIRTFNPKEVKYMQSEQKFKRSIFMRNVHRMKTMALDFVEVAKFLNSCFQWESAPRSIVAFIAFLIIIYTVELYMVPIVLLLVFLKNYIIITVTGLSFINRDEEEVDFEDDDEEEEDDGKDTKGEEKKSLKEKLQAVQEVTAMVQNILGEIASMGERAKNTFNFSVPFLSWLAIFVLTVGTVVLYHVPIRYIFMAWGINKFTKKLRNPHAVPNNELLDFLSRVPDNDEKIMYKDIRPNVSLLTEADKRKTKKTS</sequence>
<keyword evidence="3" id="KW-0479">Metal-binding</keyword>
<evidence type="ECO:0000256" key="6">
    <source>
        <dbReference type="ARBA" id="ARBA00022989"/>
    </source>
</evidence>
<protein>
    <submittedName>
        <fullName evidence="12">Multiple C2 and transmembrane domain-containing protein 1-like</fullName>
    </submittedName>
</protein>
<feature type="region of interest" description="Disordered" evidence="8">
    <location>
        <begin position="350"/>
        <end position="372"/>
    </location>
</feature>
<dbReference type="InterPro" id="IPR035892">
    <property type="entry name" value="C2_domain_sf"/>
</dbReference>
<dbReference type="InterPro" id="IPR013583">
    <property type="entry name" value="MCTP_C"/>
</dbReference>
<evidence type="ECO:0000256" key="7">
    <source>
        <dbReference type="ARBA" id="ARBA00023136"/>
    </source>
</evidence>
<name>A0ABM1T828_LIMPO</name>
<feature type="non-terminal residue" evidence="12">
    <location>
        <position position="1"/>
    </location>
</feature>
<evidence type="ECO:0000313" key="11">
    <source>
        <dbReference type="Proteomes" id="UP000694941"/>
    </source>
</evidence>
<feature type="domain" description="C2" evidence="10">
    <location>
        <begin position="1"/>
        <end position="62"/>
    </location>
</feature>
<keyword evidence="11" id="KW-1185">Reference proteome</keyword>
<dbReference type="CDD" id="cd08377">
    <property type="entry name" value="C2C_MCTP_PRT"/>
    <property type="match status" value="1"/>
</dbReference>
<comment type="subcellular location">
    <subcellularLocation>
        <location evidence="1">Membrane</location>
        <topology evidence="1">Multi-pass membrane protein</topology>
    </subcellularLocation>
</comment>
<dbReference type="PROSITE" id="PS50004">
    <property type="entry name" value="C2"/>
    <property type="match status" value="2"/>
</dbReference>
<gene>
    <name evidence="12" type="primary">LOC106468023</name>
</gene>
<feature type="compositionally biased region" description="Acidic residues" evidence="8">
    <location>
        <begin position="350"/>
        <end position="362"/>
    </location>
</feature>
<keyword evidence="2 9" id="KW-0812">Transmembrane</keyword>
<feature type="compositionally biased region" description="Basic and acidic residues" evidence="8">
    <location>
        <begin position="363"/>
        <end position="372"/>
    </location>
</feature>
<keyword evidence="5" id="KW-0106">Calcium</keyword>
<dbReference type="RefSeq" id="XP_022252034.1">
    <property type="nucleotide sequence ID" value="XM_022396326.1"/>
</dbReference>
<dbReference type="Pfam" id="PF00168">
    <property type="entry name" value="C2"/>
    <property type="match status" value="2"/>
</dbReference>
<dbReference type="PANTHER" id="PTHR45911:SF4">
    <property type="entry name" value="MULTIPLE C2 AND TRANSMEMBRANE DOMAIN-CONTAINING PROTEIN"/>
    <property type="match status" value="1"/>
</dbReference>
<proteinExistence type="predicted"/>
<reference evidence="12" key="1">
    <citation type="submission" date="2025-08" db="UniProtKB">
        <authorList>
            <consortium name="RefSeq"/>
        </authorList>
    </citation>
    <scope>IDENTIFICATION</scope>
    <source>
        <tissue evidence="12">Muscle</tissue>
    </source>
</reference>
<dbReference type="GeneID" id="106468023"/>
<keyword evidence="6 9" id="KW-1133">Transmembrane helix</keyword>